<evidence type="ECO:0000313" key="2">
    <source>
        <dbReference type="Proteomes" id="UP000288859"/>
    </source>
</evidence>
<organism evidence="1 2">
    <name type="scientific">Exophiala mesophila</name>
    <name type="common">Black yeast-like fungus</name>
    <dbReference type="NCBI Taxonomy" id="212818"/>
    <lineage>
        <taxon>Eukaryota</taxon>
        <taxon>Fungi</taxon>
        <taxon>Dikarya</taxon>
        <taxon>Ascomycota</taxon>
        <taxon>Pezizomycotina</taxon>
        <taxon>Eurotiomycetes</taxon>
        <taxon>Chaetothyriomycetidae</taxon>
        <taxon>Chaetothyriales</taxon>
        <taxon>Herpotrichiellaceae</taxon>
        <taxon>Exophiala</taxon>
    </lineage>
</organism>
<evidence type="ECO:0000313" key="1">
    <source>
        <dbReference type="EMBL" id="RVX66211.1"/>
    </source>
</evidence>
<dbReference type="EMBL" id="NAJM01000066">
    <property type="protein sequence ID" value="RVX66211.1"/>
    <property type="molecule type" value="Genomic_DNA"/>
</dbReference>
<accession>A0A438MRE9</accession>
<gene>
    <name evidence="1" type="ORF">B0A52_10138</name>
</gene>
<protein>
    <submittedName>
        <fullName evidence="1">Uncharacterized protein</fullName>
    </submittedName>
</protein>
<reference evidence="1 2" key="1">
    <citation type="submission" date="2017-03" db="EMBL/GenBank/DDBJ databases">
        <title>Genomes of endolithic fungi from Antarctica.</title>
        <authorList>
            <person name="Coleine C."/>
            <person name="Masonjones S."/>
            <person name="Stajich J.E."/>
        </authorList>
    </citation>
    <scope>NUCLEOTIDE SEQUENCE [LARGE SCALE GENOMIC DNA]</scope>
    <source>
        <strain evidence="1 2">CCFEE 6314</strain>
    </source>
</reference>
<comment type="caution">
    <text evidence="1">The sequence shown here is derived from an EMBL/GenBank/DDBJ whole genome shotgun (WGS) entry which is preliminary data.</text>
</comment>
<sequence length="132" mass="14548">MAMLMNRNLLRRRLNLFYELMATQITNGINHGAWDAPRKLGYTTTLGYTTEVGIHHGSWDAPRKLGYTTEVGMHHGSWDTPRKLGCTTEVGIHHDSGIHHGFGIHHGSWDAPRICLAGDIGNAESTSNTGSN</sequence>
<proteinExistence type="predicted"/>
<dbReference type="AlphaFoldDB" id="A0A438MRE9"/>
<dbReference type="Proteomes" id="UP000288859">
    <property type="component" value="Unassembled WGS sequence"/>
</dbReference>
<name>A0A438MRE9_EXOME</name>